<dbReference type="SMART" id="SM00342">
    <property type="entry name" value="HTH_ARAC"/>
    <property type="match status" value="1"/>
</dbReference>
<keyword evidence="6" id="KW-0805">Transcription regulation</keyword>
<dbReference type="CDD" id="cd00082">
    <property type="entry name" value="HisKA"/>
    <property type="match status" value="1"/>
</dbReference>
<dbReference type="Proteomes" id="UP000245678">
    <property type="component" value="Unassembled WGS sequence"/>
</dbReference>
<dbReference type="PANTHER" id="PTHR43547:SF2">
    <property type="entry name" value="HYBRID SIGNAL TRANSDUCTION HISTIDINE KINASE C"/>
    <property type="match status" value="1"/>
</dbReference>
<evidence type="ECO:0000256" key="2">
    <source>
        <dbReference type="ARBA" id="ARBA00012438"/>
    </source>
</evidence>
<dbReference type="CDD" id="cd00146">
    <property type="entry name" value="PKD"/>
    <property type="match status" value="1"/>
</dbReference>
<protein>
    <recommendedName>
        <fullName evidence="2">histidine kinase</fullName>
        <ecNumber evidence="2">2.7.13.3</ecNumber>
    </recommendedName>
</protein>
<evidence type="ECO:0000313" key="14">
    <source>
        <dbReference type="Proteomes" id="UP000245678"/>
    </source>
</evidence>
<sequence>MAIDLLYFEKSGLYAIPGANDCESGLSKKNVSGSYLLRIRMVIFLVLFYLYPALGQGQVMMKSLSIENGLSNNFVRCIFQDKKGFMWFGTFDGLNRYDGYEFKIFRNKFNDSTSLRHNYIYAISEDKQQNIWVGTGQGLTILDPVTEKFHSVYYLAYWNHKLTKLNYSITFIKSDKWGNLFIGTNNAGLYMKRADDSICVQLHFKNENRSFYSATCQGISINRDGTWIFVANYGLCRFNYKTGEIELVDRSVLSANCIYAANNGDVFLGSYNGLYRYTQKNRSGSKLFPSAKIEVGGSNVISLLPVDNQKLYFGVEHAGLYVFNLNSGKLDAIPQGETPGKLDSKIIMDLYQDHESRIWIATLRAGINIIDSQKGIFQTFRHDRGDPHSLASNFVTSFCESDTNHVWIGTEDRGVSVWDVSKNQFNNLTYLQKDHSSLTSGEITAIRKDFKNKIWVATTGGGLNRFDPVTNLFEHFICKNEMTGEAQNEVWFVFEDSKRNLWAGTFNNGRLYKLNRAKNRFEVFDQNISDPFCFYEDRRGQLWCGTAERLIKIDTAAKRHQYYAFDKPVRAIYEDHAGRFWVGTEGGGICLFDRKKEKITERFTDSDGLSNNAVLNILEDGAGKLWLSTFQGLTNFDPDKKKLTGYFASDGLQSNQFSLHAALKLKSGKLLFGGIKGFNVVDPAVITTRTTMPDVVFTDININNRDITDLDKIISSHHTNQLQGIRVPYNDAVLSFSFAGLEFSSPDHISYAYYLEGWDKKWIQSGKQRTINYNNLPEGNYTLHVKSTNALGKWNDKQTTLQIVVLPPWFRSVWAYILYTICCCGLIYPFIRYRSEQQRLKFQIQLERMNSEKEHEINLRKTSFFTHVSHEFRTPLMLIINPLQEMLPKTDNDGNLGIVYRNARRLLSLVDQLLLFNKTENDNDKFEISRINFSGLCKLAFECFTQQARVKNIDYKFVAGGDEIILYGDMAKLEVILYNLLSNAFKFCKTGGAVILKVEELDDTINVSVSDNGQGIAPEVGNQLFEKFYRSKDKEAQHKAGFGIGLYLVKQFVDMHEGEVTYSSRMGEGTTFYLKFKKGKEHFEGQGTAVSSDQEAIFLDELSGEQMAAFDGFANAGINASRPGETMPPASGLPHLADDPVSSKKIMLIIDDHTDMRTYLKQIFSGEFMVIEANSGEMGIQAAKEYIPDIILSDVMMDNKNGIEFCNEVRANPSLTHIPLILITASVSPEIRLSGVQGGADDYFTKPVNKELLAARITTLLKNRNNLQNYFFRKITMQEHNIKISEDEKNFIDQCIRIIEQRIDDDDFNVDVLATELHMSRSNLFKKIKAVSNQTPNNFIKYIRLKQAAEYFINSGGNVNEIALLVGFKDVRYFREQFFQLFGLRPSDYIKKYRKNFSKTLSLNVSLKKNPYHGG</sequence>
<keyword evidence="9" id="KW-1133">Transmembrane helix</keyword>
<proteinExistence type="predicted"/>
<dbReference type="EMBL" id="QGHA01000006">
    <property type="protein sequence ID" value="PWK76624.1"/>
    <property type="molecule type" value="Genomic_DNA"/>
</dbReference>
<evidence type="ECO:0000256" key="8">
    <source>
        <dbReference type="PROSITE-ProRule" id="PRU00169"/>
    </source>
</evidence>
<keyword evidence="14" id="KW-1185">Reference proteome</keyword>
<dbReference type="FunFam" id="2.60.40.10:FF:000791">
    <property type="entry name" value="Two-component system sensor histidine kinase/response regulator"/>
    <property type="match status" value="1"/>
</dbReference>
<dbReference type="GO" id="GO:0000155">
    <property type="term" value="F:phosphorelay sensor kinase activity"/>
    <property type="evidence" value="ECO:0007669"/>
    <property type="project" value="InterPro"/>
</dbReference>
<gene>
    <name evidence="13" type="ORF">LX99_03491</name>
</gene>
<dbReference type="SMART" id="SM00448">
    <property type="entry name" value="REC"/>
    <property type="match status" value="1"/>
</dbReference>
<dbReference type="InterPro" id="IPR003594">
    <property type="entry name" value="HATPase_dom"/>
</dbReference>
<dbReference type="SMART" id="SM00388">
    <property type="entry name" value="HisKA"/>
    <property type="match status" value="1"/>
</dbReference>
<dbReference type="Gene3D" id="3.30.565.10">
    <property type="entry name" value="Histidine kinase-like ATPase, C-terminal domain"/>
    <property type="match status" value="1"/>
</dbReference>
<dbReference type="PROSITE" id="PS01124">
    <property type="entry name" value="HTH_ARAC_FAMILY_2"/>
    <property type="match status" value="1"/>
</dbReference>
<comment type="catalytic activity">
    <reaction evidence="1">
        <text>ATP + protein L-histidine = ADP + protein N-phospho-L-histidine.</text>
        <dbReference type="EC" id="2.7.13.3"/>
    </reaction>
</comment>
<feature type="domain" description="HTH araC/xylS-type" evidence="10">
    <location>
        <begin position="1293"/>
        <end position="1392"/>
    </location>
</feature>
<dbReference type="SUPFAM" id="SSF47384">
    <property type="entry name" value="Homodimeric domain of signal transducing histidine kinase"/>
    <property type="match status" value="1"/>
</dbReference>
<evidence type="ECO:0000256" key="3">
    <source>
        <dbReference type="ARBA" id="ARBA00022553"/>
    </source>
</evidence>
<dbReference type="SUPFAM" id="SSF52172">
    <property type="entry name" value="CheY-like"/>
    <property type="match status" value="1"/>
</dbReference>
<dbReference type="SUPFAM" id="SSF46689">
    <property type="entry name" value="Homeodomain-like"/>
    <property type="match status" value="1"/>
</dbReference>
<dbReference type="Pfam" id="PF00072">
    <property type="entry name" value="Response_reg"/>
    <property type="match status" value="1"/>
</dbReference>
<dbReference type="Gene3D" id="2.130.10.10">
    <property type="entry name" value="YVTN repeat-like/Quinoprotein amine dehydrogenase"/>
    <property type="match status" value="2"/>
</dbReference>
<dbReference type="InterPro" id="IPR011123">
    <property type="entry name" value="Y_Y_Y"/>
</dbReference>
<dbReference type="SUPFAM" id="SSF50998">
    <property type="entry name" value="Quinoprotein alcohol dehydrogenase-like"/>
    <property type="match status" value="1"/>
</dbReference>
<dbReference type="InterPro" id="IPR015943">
    <property type="entry name" value="WD40/YVTN_repeat-like_dom_sf"/>
</dbReference>
<organism evidence="13 14">
    <name type="scientific">Mucilaginibacter oryzae</name>
    <dbReference type="NCBI Taxonomy" id="468058"/>
    <lineage>
        <taxon>Bacteria</taxon>
        <taxon>Pseudomonadati</taxon>
        <taxon>Bacteroidota</taxon>
        <taxon>Sphingobacteriia</taxon>
        <taxon>Sphingobacteriales</taxon>
        <taxon>Sphingobacteriaceae</taxon>
        <taxon>Mucilaginibacter</taxon>
    </lineage>
</organism>
<dbReference type="RefSeq" id="WP_109609006.1">
    <property type="nucleotide sequence ID" value="NZ_QGHA01000006.1"/>
</dbReference>
<dbReference type="InterPro" id="IPR001789">
    <property type="entry name" value="Sig_transdc_resp-reg_receiver"/>
</dbReference>
<feature type="domain" description="Response regulatory" evidence="12">
    <location>
        <begin position="1146"/>
        <end position="1261"/>
    </location>
</feature>
<evidence type="ECO:0000313" key="13">
    <source>
        <dbReference type="EMBL" id="PWK76624.1"/>
    </source>
</evidence>
<dbReference type="Gene3D" id="1.10.287.130">
    <property type="match status" value="1"/>
</dbReference>
<dbReference type="Gene3D" id="2.60.40.10">
    <property type="entry name" value="Immunoglobulins"/>
    <property type="match status" value="1"/>
</dbReference>
<dbReference type="InterPro" id="IPR003661">
    <property type="entry name" value="HisK_dim/P_dom"/>
</dbReference>
<keyword evidence="3 8" id="KW-0597">Phosphoprotein</keyword>
<evidence type="ECO:0000256" key="1">
    <source>
        <dbReference type="ARBA" id="ARBA00000085"/>
    </source>
</evidence>
<feature type="domain" description="Histidine kinase" evidence="11">
    <location>
        <begin position="867"/>
        <end position="1080"/>
    </location>
</feature>
<evidence type="ECO:0000256" key="4">
    <source>
        <dbReference type="ARBA" id="ARBA00022679"/>
    </source>
</evidence>
<name>A0A316H6J5_9SPHI</name>
<dbReference type="FunFam" id="3.30.565.10:FF:000006">
    <property type="entry name" value="Sensor histidine kinase WalK"/>
    <property type="match status" value="1"/>
</dbReference>
<dbReference type="Pfam" id="PF02518">
    <property type="entry name" value="HATPase_c"/>
    <property type="match status" value="1"/>
</dbReference>
<keyword evidence="4" id="KW-0808">Transferase</keyword>
<dbReference type="InterPro" id="IPR018060">
    <property type="entry name" value="HTH_AraC"/>
</dbReference>
<evidence type="ECO:0000256" key="7">
    <source>
        <dbReference type="ARBA" id="ARBA00023163"/>
    </source>
</evidence>
<dbReference type="Gene3D" id="3.40.50.2300">
    <property type="match status" value="1"/>
</dbReference>
<reference evidence="13 14" key="1">
    <citation type="submission" date="2018-05" db="EMBL/GenBank/DDBJ databases">
        <title>Genomic Encyclopedia of Archaeal and Bacterial Type Strains, Phase II (KMG-II): from individual species to whole genera.</title>
        <authorList>
            <person name="Goeker M."/>
        </authorList>
    </citation>
    <scope>NUCLEOTIDE SEQUENCE [LARGE SCALE GENOMIC DNA]</scope>
    <source>
        <strain evidence="13 14">DSM 19975</strain>
    </source>
</reference>
<dbReference type="InterPro" id="IPR004358">
    <property type="entry name" value="Sig_transdc_His_kin-like_C"/>
</dbReference>
<dbReference type="InterPro" id="IPR036890">
    <property type="entry name" value="HATPase_C_sf"/>
</dbReference>
<dbReference type="GO" id="GO:0003700">
    <property type="term" value="F:DNA-binding transcription factor activity"/>
    <property type="evidence" value="ECO:0007669"/>
    <property type="project" value="InterPro"/>
</dbReference>
<evidence type="ECO:0000256" key="9">
    <source>
        <dbReference type="SAM" id="Phobius"/>
    </source>
</evidence>
<dbReference type="Pfam" id="PF07494">
    <property type="entry name" value="Reg_prop"/>
    <property type="match status" value="5"/>
</dbReference>
<dbReference type="InterPro" id="IPR013783">
    <property type="entry name" value="Ig-like_fold"/>
</dbReference>
<dbReference type="InterPro" id="IPR011047">
    <property type="entry name" value="Quinoprotein_ADH-like_sf"/>
</dbReference>
<dbReference type="PRINTS" id="PR00344">
    <property type="entry name" value="BCTRLSENSOR"/>
</dbReference>
<dbReference type="SMART" id="SM00387">
    <property type="entry name" value="HATPase_c"/>
    <property type="match status" value="1"/>
</dbReference>
<dbReference type="Gene3D" id="1.10.10.60">
    <property type="entry name" value="Homeodomain-like"/>
    <property type="match status" value="1"/>
</dbReference>
<keyword evidence="9" id="KW-0472">Membrane</keyword>
<accession>A0A316H6J5</accession>
<feature type="transmembrane region" description="Helical" evidence="9">
    <location>
        <begin position="35"/>
        <end position="54"/>
    </location>
</feature>
<dbReference type="SUPFAM" id="SSF55874">
    <property type="entry name" value="ATPase domain of HSP90 chaperone/DNA topoisomerase II/histidine kinase"/>
    <property type="match status" value="1"/>
</dbReference>
<keyword evidence="9" id="KW-0812">Transmembrane</keyword>
<feature type="modified residue" description="4-aspartylphosphate" evidence="8">
    <location>
        <position position="1194"/>
    </location>
</feature>
<evidence type="ECO:0000256" key="5">
    <source>
        <dbReference type="ARBA" id="ARBA00022777"/>
    </source>
</evidence>
<dbReference type="InterPro" id="IPR005467">
    <property type="entry name" value="His_kinase_dom"/>
</dbReference>
<evidence type="ECO:0000259" key="12">
    <source>
        <dbReference type="PROSITE" id="PS50110"/>
    </source>
</evidence>
<dbReference type="InterPro" id="IPR011006">
    <property type="entry name" value="CheY-like_superfamily"/>
</dbReference>
<dbReference type="Pfam" id="PF07495">
    <property type="entry name" value="Y_Y_Y"/>
    <property type="match status" value="1"/>
</dbReference>
<dbReference type="InterPro" id="IPR009057">
    <property type="entry name" value="Homeodomain-like_sf"/>
</dbReference>
<keyword evidence="7" id="KW-0804">Transcription</keyword>
<dbReference type="SUPFAM" id="SSF63829">
    <property type="entry name" value="Calcium-dependent phosphotriesterase"/>
    <property type="match status" value="1"/>
</dbReference>
<keyword evidence="5 13" id="KW-0418">Kinase</keyword>
<dbReference type="GO" id="GO:0043565">
    <property type="term" value="F:sequence-specific DNA binding"/>
    <property type="evidence" value="ECO:0007669"/>
    <property type="project" value="InterPro"/>
</dbReference>
<evidence type="ECO:0000259" key="11">
    <source>
        <dbReference type="PROSITE" id="PS50109"/>
    </source>
</evidence>
<dbReference type="CDD" id="cd00075">
    <property type="entry name" value="HATPase"/>
    <property type="match status" value="1"/>
</dbReference>
<evidence type="ECO:0000256" key="6">
    <source>
        <dbReference type="ARBA" id="ARBA00023015"/>
    </source>
</evidence>
<dbReference type="Pfam" id="PF12833">
    <property type="entry name" value="HTH_18"/>
    <property type="match status" value="1"/>
</dbReference>
<evidence type="ECO:0000259" key="10">
    <source>
        <dbReference type="PROSITE" id="PS01124"/>
    </source>
</evidence>
<dbReference type="InterPro" id="IPR036097">
    <property type="entry name" value="HisK_dim/P_sf"/>
</dbReference>
<comment type="caution">
    <text evidence="13">The sequence shown here is derived from an EMBL/GenBank/DDBJ whole genome shotgun (WGS) entry which is preliminary data.</text>
</comment>
<dbReference type="PANTHER" id="PTHR43547">
    <property type="entry name" value="TWO-COMPONENT HISTIDINE KINASE"/>
    <property type="match status" value="1"/>
</dbReference>
<dbReference type="PROSITE" id="PS50110">
    <property type="entry name" value="RESPONSE_REGULATORY"/>
    <property type="match status" value="1"/>
</dbReference>
<dbReference type="PROSITE" id="PS50109">
    <property type="entry name" value="HIS_KIN"/>
    <property type="match status" value="1"/>
</dbReference>
<dbReference type="EC" id="2.7.13.3" evidence="2"/>
<dbReference type="Pfam" id="PF00512">
    <property type="entry name" value="HisKA"/>
    <property type="match status" value="1"/>
</dbReference>
<dbReference type="InterPro" id="IPR011110">
    <property type="entry name" value="Reg_prop"/>
</dbReference>